<sequence length="145" mass="15960">MQRWVWRDEALVDGAGEVIARVTPTGLLLPQTGTTIAFKHTPGARRFTVRGADFSAEQASFTVNKLRALCQGREYLLERTNPFRRQRRILAIPDSATLGATTEVARTTPRGRGLEVAVGELPLTDAAFTSYCCLLLDGSTRPLRT</sequence>
<evidence type="ECO:0000313" key="1">
    <source>
        <dbReference type="EMBL" id="TVU57085.1"/>
    </source>
</evidence>
<accession>A0A558GJP7</accession>
<dbReference type="Proteomes" id="UP000320531">
    <property type="component" value="Unassembled WGS sequence"/>
</dbReference>
<evidence type="ECO:0000313" key="2">
    <source>
        <dbReference type="Proteomes" id="UP000320531"/>
    </source>
</evidence>
<gene>
    <name evidence="1" type="ORF">FQK23_04040</name>
</gene>
<reference evidence="1 2" key="1">
    <citation type="submission" date="2019-07" db="EMBL/GenBank/DDBJ databases">
        <title>Draft genome of C. aurimucosum strain 14-2523.</title>
        <authorList>
            <person name="Pacheco L.G.C."/>
            <person name="Aguiar E.R.G.R."/>
            <person name="Navas J."/>
            <person name="Santos C.S."/>
            <person name="Rocha D.J.P.G."/>
        </authorList>
    </citation>
    <scope>NUCLEOTIDE SEQUENCE [LARGE SCALE GENOMIC DNA]</scope>
    <source>
        <strain evidence="1 2">14-2523</strain>
    </source>
</reference>
<proteinExistence type="predicted"/>
<comment type="caution">
    <text evidence="1">The sequence shown here is derived from an EMBL/GenBank/DDBJ whole genome shotgun (WGS) entry which is preliminary data.</text>
</comment>
<name>A0A558GJP7_9CORY</name>
<organism evidence="1 2">
    <name type="scientific">Corynebacterium aurimucosum</name>
    <dbReference type="NCBI Taxonomy" id="169292"/>
    <lineage>
        <taxon>Bacteria</taxon>
        <taxon>Bacillati</taxon>
        <taxon>Actinomycetota</taxon>
        <taxon>Actinomycetes</taxon>
        <taxon>Mycobacteriales</taxon>
        <taxon>Corynebacteriaceae</taxon>
        <taxon>Corynebacterium</taxon>
    </lineage>
</organism>
<dbReference type="AlphaFoldDB" id="A0A558GJP7"/>
<dbReference type="EMBL" id="VMTY01000009">
    <property type="protein sequence ID" value="TVU57085.1"/>
    <property type="molecule type" value="Genomic_DNA"/>
</dbReference>
<protein>
    <submittedName>
        <fullName evidence="1">Uncharacterized protein</fullName>
    </submittedName>
</protein>